<dbReference type="Proteomes" id="UP001150062">
    <property type="component" value="Unassembled WGS sequence"/>
</dbReference>
<dbReference type="EMBL" id="JAOAOG010000003">
    <property type="protein sequence ID" value="KAJ6255667.1"/>
    <property type="molecule type" value="Genomic_DNA"/>
</dbReference>
<keyword evidence="2" id="KW-0732">Signal</keyword>
<proteinExistence type="predicted"/>
<gene>
    <name evidence="3" type="ORF">M0813_11227</name>
</gene>
<evidence type="ECO:0000256" key="1">
    <source>
        <dbReference type="SAM" id="Phobius"/>
    </source>
</evidence>
<protein>
    <submittedName>
        <fullName evidence="3">Uncharacterized protein</fullName>
    </submittedName>
</protein>
<keyword evidence="1" id="KW-0812">Transmembrane</keyword>
<keyword evidence="1" id="KW-0472">Membrane</keyword>
<evidence type="ECO:0000313" key="4">
    <source>
        <dbReference type="Proteomes" id="UP001150062"/>
    </source>
</evidence>
<feature type="chain" id="PRO_5047168841" evidence="2">
    <location>
        <begin position="19"/>
        <end position="184"/>
    </location>
</feature>
<accession>A0ABQ8ZFH2</accession>
<feature type="signal peptide" evidence="2">
    <location>
        <begin position="1"/>
        <end position="18"/>
    </location>
</feature>
<reference evidence="3" key="1">
    <citation type="submission" date="2022-08" db="EMBL/GenBank/DDBJ databases">
        <title>Novel sulfate-reducing endosymbionts in the free-living metamonad Anaeramoeba.</title>
        <authorList>
            <person name="Jerlstrom-Hultqvist J."/>
            <person name="Cepicka I."/>
            <person name="Gallot-Lavallee L."/>
            <person name="Salas-Leiva D."/>
            <person name="Curtis B.A."/>
            <person name="Zahonova K."/>
            <person name="Pipaliya S."/>
            <person name="Dacks J."/>
            <person name="Roger A.J."/>
        </authorList>
    </citation>
    <scope>NUCLEOTIDE SEQUENCE</scope>
    <source>
        <strain evidence="3">Schooner1</strain>
    </source>
</reference>
<feature type="transmembrane region" description="Helical" evidence="1">
    <location>
        <begin position="158"/>
        <end position="181"/>
    </location>
</feature>
<keyword evidence="4" id="KW-1185">Reference proteome</keyword>
<comment type="caution">
    <text evidence="3">The sequence shown here is derived from an EMBL/GenBank/DDBJ whole genome shotgun (WGS) entry which is preliminary data.</text>
</comment>
<evidence type="ECO:0000256" key="2">
    <source>
        <dbReference type="SAM" id="SignalP"/>
    </source>
</evidence>
<keyword evidence="1" id="KW-1133">Transmembrane helix</keyword>
<sequence length="184" mass="20262">MNKLLIVAFLILLTGSFCCDNQKDCDEDNPICHDEKCVECTTPAHCDNDKYCKSNECVEYEDSILGEFCNYFDAIDCDLEAVKDAKICGKCDDDEGLLWEGVCLNFECVPCTKTSDGIVGDHPITAKCYPVTAGSAKGKIGKATFSDGSPNSFMQDSIGISFLFLGLLTFLIIIVNCVFYFKSR</sequence>
<evidence type="ECO:0000313" key="3">
    <source>
        <dbReference type="EMBL" id="KAJ6255667.1"/>
    </source>
</evidence>
<organism evidence="3 4">
    <name type="scientific">Anaeramoeba flamelloides</name>
    <dbReference type="NCBI Taxonomy" id="1746091"/>
    <lineage>
        <taxon>Eukaryota</taxon>
        <taxon>Metamonada</taxon>
        <taxon>Anaeramoebidae</taxon>
        <taxon>Anaeramoeba</taxon>
    </lineage>
</organism>
<name>A0ABQ8ZFH2_9EUKA</name>